<protein>
    <submittedName>
        <fullName evidence="2">IgGFc_binding domain-containing protein</fullName>
    </submittedName>
</protein>
<sequence length="389" mass="45218">MLFFTFVLSLLAFIVNATDSDGTSFITTFLNYDLDSTKKYELSLNFLPTKMDVDHVNISYYSLLTQKIEKHVDYKIYKNQTNEFFFDYDAVIAPIDKETKNIEMIADPRIFIESYFPIKVIASLYDTKTGSGDMYLVPSIHFAGTNYAVRLPSPDIKGYQMLNIFTTKDIKTNVSIDIEFSTGIKTHNIKQLNGFAGSKQIQIIIPKRLESLRFVIKSEYPVLIVAGISKTIRNDNHKHYKDKDYYDYVAFMPQSFEQWNIIKGESNRTCTKRISRTHTSSVAIASSDLSFEEGIHHLAKYFKFNYLDVYTANDLIFKYNNYSDNFYRTNFCLDMKNHNLQVTRIGHFNFMPGSYSTDYFDYINFQGQFMNYVPDASQYIVGATQFNFN</sequence>
<evidence type="ECO:0000313" key="2">
    <source>
        <dbReference type="WBParaSite" id="RSKR_0000074000.1"/>
    </source>
</evidence>
<proteinExistence type="predicted"/>
<reference evidence="2" key="1">
    <citation type="submission" date="2016-11" db="UniProtKB">
        <authorList>
            <consortium name="WormBaseParasite"/>
        </authorList>
    </citation>
    <scope>IDENTIFICATION</scope>
    <source>
        <strain evidence="2">KR3021</strain>
    </source>
</reference>
<name>A0AC35THV6_9BILA</name>
<evidence type="ECO:0000313" key="1">
    <source>
        <dbReference type="Proteomes" id="UP000095286"/>
    </source>
</evidence>
<dbReference type="WBParaSite" id="RSKR_0000074000.1">
    <property type="protein sequence ID" value="RSKR_0000074000.1"/>
    <property type="gene ID" value="RSKR_0000074000"/>
</dbReference>
<dbReference type="Proteomes" id="UP000095286">
    <property type="component" value="Unplaced"/>
</dbReference>
<organism evidence="1 2">
    <name type="scientific">Rhabditophanes sp. KR3021</name>
    <dbReference type="NCBI Taxonomy" id="114890"/>
    <lineage>
        <taxon>Eukaryota</taxon>
        <taxon>Metazoa</taxon>
        <taxon>Ecdysozoa</taxon>
        <taxon>Nematoda</taxon>
        <taxon>Chromadorea</taxon>
        <taxon>Rhabditida</taxon>
        <taxon>Tylenchina</taxon>
        <taxon>Panagrolaimomorpha</taxon>
        <taxon>Strongyloidoidea</taxon>
        <taxon>Alloionematidae</taxon>
        <taxon>Rhabditophanes</taxon>
    </lineage>
</organism>
<accession>A0AC35THV6</accession>